<keyword evidence="2" id="KW-0430">Lectin</keyword>
<dbReference type="InterPro" id="IPR035992">
    <property type="entry name" value="Ricin_B-like_lectins"/>
</dbReference>
<dbReference type="AlphaFoldDB" id="A0A1G9V181"/>
<evidence type="ECO:0000313" key="2">
    <source>
        <dbReference type="EMBL" id="SDM65797.1"/>
    </source>
</evidence>
<evidence type="ECO:0000313" key="3">
    <source>
        <dbReference type="Proteomes" id="UP000199341"/>
    </source>
</evidence>
<keyword evidence="3" id="KW-1185">Reference proteome</keyword>
<feature type="domain" description="Ricin B lectin" evidence="1">
    <location>
        <begin position="33"/>
        <end position="73"/>
    </location>
</feature>
<organism evidence="2 3">
    <name type="scientific">Actinacidiphila guanduensis</name>
    <dbReference type="NCBI Taxonomy" id="310781"/>
    <lineage>
        <taxon>Bacteria</taxon>
        <taxon>Bacillati</taxon>
        <taxon>Actinomycetota</taxon>
        <taxon>Actinomycetes</taxon>
        <taxon>Kitasatosporales</taxon>
        <taxon>Streptomycetaceae</taxon>
        <taxon>Actinacidiphila</taxon>
    </lineage>
</organism>
<dbReference type="Gene3D" id="2.80.10.50">
    <property type="match status" value="1"/>
</dbReference>
<dbReference type="EMBL" id="FNIE01000001">
    <property type="protein sequence ID" value="SDM65797.1"/>
    <property type="molecule type" value="Genomic_DNA"/>
</dbReference>
<accession>A0A1G9V181</accession>
<reference evidence="2 3" key="1">
    <citation type="submission" date="2016-10" db="EMBL/GenBank/DDBJ databases">
        <authorList>
            <person name="de Groot N.N."/>
        </authorList>
    </citation>
    <scope>NUCLEOTIDE SEQUENCE [LARGE SCALE GENOMIC DNA]</scope>
    <source>
        <strain evidence="2 3">CGMCC 4.2022</strain>
    </source>
</reference>
<dbReference type="Pfam" id="PF14200">
    <property type="entry name" value="RicinB_lectin_2"/>
    <property type="match status" value="1"/>
</dbReference>
<dbReference type="SUPFAM" id="SSF50370">
    <property type="entry name" value="Ricin B-like lectins"/>
    <property type="match status" value="1"/>
</dbReference>
<evidence type="ECO:0000259" key="1">
    <source>
        <dbReference type="Pfam" id="PF14200"/>
    </source>
</evidence>
<name>A0A1G9V181_9ACTN</name>
<gene>
    <name evidence="2" type="ORF">SAMN05216259_10180</name>
</gene>
<sequence length="74" mass="8011">MVASAAQRGFQDRPVVGGMFAPLLPPAGSTVHWFRIQNRNSGKVLAVSGMSQADAAQVTQWSDNGTADHLWRFI</sequence>
<protein>
    <submittedName>
        <fullName evidence="2">Ricin-type beta-trefoil lectin domain-like</fullName>
    </submittedName>
</protein>
<dbReference type="STRING" id="310781.SAMN05216259_10180"/>
<dbReference type="GO" id="GO:0030246">
    <property type="term" value="F:carbohydrate binding"/>
    <property type="evidence" value="ECO:0007669"/>
    <property type="project" value="UniProtKB-KW"/>
</dbReference>
<dbReference type="Proteomes" id="UP000199341">
    <property type="component" value="Unassembled WGS sequence"/>
</dbReference>
<dbReference type="InterPro" id="IPR000772">
    <property type="entry name" value="Ricin_B_lectin"/>
</dbReference>
<proteinExistence type="predicted"/>